<evidence type="ECO:0000256" key="5">
    <source>
        <dbReference type="ARBA" id="ARBA00022679"/>
    </source>
</evidence>
<dbReference type="GO" id="GO:0008483">
    <property type="term" value="F:transaminase activity"/>
    <property type="evidence" value="ECO:0007669"/>
    <property type="project" value="UniProtKB-KW"/>
</dbReference>
<comment type="cofactor">
    <cofactor evidence="1 7">
        <name>pyridoxal 5'-phosphate</name>
        <dbReference type="ChEBI" id="CHEBI:597326"/>
    </cofactor>
</comment>
<evidence type="ECO:0000256" key="1">
    <source>
        <dbReference type="ARBA" id="ARBA00001933"/>
    </source>
</evidence>
<feature type="domain" description="Aminotransferase class I/classII large" evidence="8">
    <location>
        <begin position="32"/>
        <end position="373"/>
    </location>
</feature>
<reference evidence="10" key="1">
    <citation type="submission" date="2011-12" db="EMBL/GenBank/DDBJ databases">
        <title>Complete sequence of Methanoregula formicicum SMSP.</title>
        <authorList>
            <person name="Lucas S."/>
            <person name="Han J."/>
            <person name="Lapidus A."/>
            <person name="Cheng J.-F."/>
            <person name="Goodwin L."/>
            <person name="Pitluck S."/>
            <person name="Peters L."/>
            <person name="Ovchinnikova G."/>
            <person name="Teshima H."/>
            <person name="Detter J.C."/>
            <person name="Han C."/>
            <person name="Tapia R."/>
            <person name="Land M."/>
            <person name="Hauser L."/>
            <person name="Kyrpides N."/>
            <person name="Ivanova N."/>
            <person name="Pagani I."/>
            <person name="Imachi H."/>
            <person name="Tamaki H."/>
            <person name="Sekiguchi Y."/>
            <person name="Kamagata Y."/>
            <person name="Cadillo-Quiroz H."/>
            <person name="Zinder S."/>
            <person name="Liu W.-T."/>
            <person name="Woyke T."/>
        </authorList>
    </citation>
    <scope>NUCLEOTIDE SEQUENCE [LARGE SCALE GENOMIC DNA]</scope>
    <source>
        <strain evidence="10">DSM 22288 / NBRC 105244 / SMSP</strain>
    </source>
</reference>
<dbReference type="KEGG" id="mfo:Metfor_0112"/>
<evidence type="ECO:0000256" key="7">
    <source>
        <dbReference type="RuleBase" id="RU000481"/>
    </source>
</evidence>
<evidence type="ECO:0000259" key="8">
    <source>
        <dbReference type="Pfam" id="PF00155"/>
    </source>
</evidence>
<dbReference type="InParanoid" id="L0H906"/>
<dbReference type="InterPro" id="IPR015422">
    <property type="entry name" value="PyrdxlP-dep_Trfase_small"/>
</dbReference>
<dbReference type="Gene3D" id="3.40.640.10">
    <property type="entry name" value="Type I PLP-dependent aspartate aminotransferase-like (Major domain)"/>
    <property type="match status" value="1"/>
</dbReference>
<dbReference type="GeneID" id="14308785"/>
<dbReference type="InterPro" id="IPR050596">
    <property type="entry name" value="AspAT/PAT-like"/>
</dbReference>
<dbReference type="GO" id="GO:0030170">
    <property type="term" value="F:pyridoxal phosphate binding"/>
    <property type="evidence" value="ECO:0007669"/>
    <property type="project" value="InterPro"/>
</dbReference>
<keyword evidence="5 7" id="KW-0808">Transferase</keyword>
<dbReference type="FunFam" id="3.40.640.10:FF:000033">
    <property type="entry name" value="Aspartate aminotransferase"/>
    <property type="match status" value="1"/>
</dbReference>
<dbReference type="EMBL" id="CP003167">
    <property type="protein sequence ID" value="AGB01197.1"/>
    <property type="molecule type" value="Genomic_DNA"/>
</dbReference>
<dbReference type="RefSeq" id="WP_015284161.1">
    <property type="nucleotide sequence ID" value="NC_019943.1"/>
</dbReference>
<dbReference type="STRING" id="593750.Metfor_0112"/>
<reference evidence="9 10" key="2">
    <citation type="journal article" date="2014" name="Genome Announc.">
        <title>Complete Genome Sequence of Methanoregula formicica SMSPT, a Mesophilic Hydrogenotrophic Methanogen Isolated from a Methanogenic Upflow Anaerobic Sludge Blanket Reactor.</title>
        <authorList>
            <person name="Yamamoto K."/>
            <person name="Tamaki H."/>
            <person name="Cadillo-Quiroz H."/>
            <person name="Imachi H."/>
            <person name="Kyrpides N."/>
            <person name="Woyke T."/>
            <person name="Goodwin L."/>
            <person name="Zinder S.H."/>
            <person name="Kamagata Y."/>
            <person name="Liu W.T."/>
        </authorList>
    </citation>
    <scope>NUCLEOTIDE SEQUENCE [LARGE SCALE GENOMIC DNA]</scope>
    <source>
        <strain evidence="10">DSM 22288 / NBRC 105244 / SMSP</strain>
    </source>
</reference>
<comment type="similarity">
    <text evidence="2 7">Belongs to the class-I pyridoxal-phosphate-dependent aminotransferase family.</text>
</comment>
<accession>L0H906</accession>
<dbReference type="GO" id="GO:0006520">
    <property type="term" value="P:amino acid metabolic process"/>
    <property type="evidence" value="ECO:0007669"/>
    <property type="project" value="InterPro"/>
</dbReference>
<evidence type="ECO:0000256" key="4">
    <source>
        <dbReference type="ARBA" id="ARBA00022576"/>
    </source>
</evidence>
<evidence type="ECO:0000256" key="3">
    <source>
        <dbReference type="ARBA" id="ARBA00011738"/>
    </source>
</evidence>
<dbReference type="PROSITE" id="PS00105">
    <property type="entry name" value="AA_TRANSFER_CLASS_1"/>
    <property type="match status" value="1"/>
</dbReference>
<dbReference type="InterPro" id="IPR015424">
    <property type="entry name" value="PyrdxlP-dep_Trfase"/>
</dbReference>
<comment type="subunit">
    <text evidence="3">Homodimer.</text>
</comment>
<dbReference type="Proteomes" id="UP000010824">
    <property type="component" value="Chromosome"/>
</dbReference>
<name>L0H906_METFS</name>
<dbReference type="AlphaFoldDB" id="L0H906"/>
<dbReference type="SUPFAM" id="SSF53383">
    <property type="entry name" value="PLP-dependent transferases"/>
    <property type="match status" value="1"/>
</dbReference>
<evidence type="ECO:0000256" key="2">
    <source>
        <dbReference type="ARBA" id="ARBA00007441"/>
    </source>
</evidence>
<gene>
    <name evidence="9" type="ordered locus">Metfor_0112</name>
</gene>
<dbReference type="PANTHER" id="PTHR46383">
    <property type="entry name" value="ASPARTATE AMINOTRANSFERASE"/>
    <property type="match status" value="1"/>
</dbReference>
<keyword evidence="6" id="KW-0663">Pyridoxal phosphate</keyword>
<dbReference type="EC" id="2.6.1.-" evidence="7"/>
<evidence type="ECO:0000256" key="6">
    <source>
        <dbReference type="ARBA" id="ARBA00022898"/>
    </source>
</evidence>
<dbReference type="InterPro" id="IPR004839">
    <property type="entry name" value="Aminotransferase_I/II_large"/>
</dbReference>
<sequence length="377" mass="41243">MKPLSAKIAGVTESATIAISNKAKAMQRQGIDVISLSIGEPDFATPQHITDACIDALKRGETHYAPSSGIPELTAAIAEKIERENHFPCTPQQVIVACGAKDAIYEACEAVLNPGDEAIILTPAWVSYEPCIHIAGGKTVFHEINQKTFQLDDSLLEKVNNKTKMIIVNSPSNPTGAVFNKKSMQLVADLCTDKDLYAMSDEIYEKMIYGKEHLSLAAIGDMHERTITINGFSKAYAMTGWRLGYAVGPKQIITEMSKVQQHSISQVTTFAMWGGVAALKGDQQCVENMRQEFDKRRKYVMGELKAMGYETAPAEGAFYAFVKVAGNDMEVASRWLDKGHVAATPGSAFYASGWIRLSYAASMEKLKEAMARIKRVG</sequence>
<keyword evidence="10" id="KW-1185">Reference proteome</keyword>
<evidence type="ECO:0000313" key="10">
    <source>
        <dbReference type="Proteomes" id="UP000010824"/>
    </source>
</evidence>
<proteinExistence type="inferred from homology"/>
<dbReference type="HOGENOM" id="CLU_017584_4_3_2"/>
<dbReference type="InterPro" id="IPR004838">
    <property type="entry name" value="NHTrfase_class1_PyrdxlP-BS"/>
</dbReference>
<dbReference type="PANTHER" id="PTHR46383:SF1">
    <property type="entry name" value="ASPARTATE AMINOTRANSFERASE"/>
    <property type="match status" value="1"/>
</dbReference>
<dbReference type="Gene3D" id="3.90.1150.10">
    <property type="entry name" value="Aspartate Aminotransferase, domain 1"/>
    <property type="match status" value="1"/>
</dbReference>
<keyword evidence="4 7" id="KW-0032">Aminotransferase</keyword>
<protein>
    <recommendedName>
        <fullName evidence="7">Aminotransferase</fullName>
        <ecNumber evidence="7">2.6.1.-</ecNumber>
    </recommendedName>
</protein>
<evidence type="ECO:0000313" key="9">
    <source>
        <dbReference type="EMBL" id="AGB01197.1"/>
    </source>
</evidence>
<dbReference type="Pfam" id="PF00155">
    <property type="entry name" value="Aminotran_1_2"/>
    <property type="match status" value="1"/>
</dbReference>
<dbReference type="InterPro" id="IPR015421">
    <property type="entry name" value="PyrdxlP-dep_Trfase_major"/>
</dbReference>
<dbReference type="OrthoDB" id="372018at2157"/>
<dbReference type="CDD" id="cd00609">
    <property type="entry name" value="AAT_like"/>
    <property type="match status" value="1"/>
</dbReference>
<organism evidence="9 10">
    <name type="scientific">Methanoregula formicica (strain DSM 22288 / NBRC 105244 / SMSP)</name>
    <dbReference type="NCBI Taxonomy" id="593750"/>
    <lineage>
        <taxon>Archaea</taxon>
        <taxon>Methanobacteriati</taxon>
        <taxon>Methanobacteriota</taxon>
        <taxon>Stenosarchaea group</taxon>
        <taxon>Methanomicrobia</taxon>
        <taxon>Methanomicrobiales</taxon>
        <taxon>Methanoregulaceae</taxon>
        <taxon>Methanoregula</taxon>
    </lineage>
</organism>
<dbReference type="eggNOG" id="arCOG01130">
    <property type="taxonomic scope" value="Archaea"/>
</dbReference>